<dbReference type="Proteomes" id="UP000654075">
    <property type="component" value="Unassembled WGS sequence"/>
</dbReference>
<dbReference type="InterPro" id="IPR036397">
    <property type="entry name" value="RNaseH_sf"/>
</dbReference>
<evidence type="ECO:0000313" key="5">
    <source>
        <dbReference type="EMBL" id="CAE8608635.1"/>
    </source>
</evidence>
<dbReference type="SUPFAM" id="SSF53098">
    <property type="entry name" value="Ribonuclease H-like"/>
    <property type="match status" value="1"/>
</dbReference>
<dbReference type="PANTHER" id="PTHR23044">
    <property type="entry name" value="3'-5' EXONUCLEASE ERI1-RELATED"/>
    <property type="match status" value="1"/>
</dbReference>
<dbReference type="InterPro" id="IPR051274">
    <property type="entry name" value="3-5_Exoribonuclease"/>
</dbReference>
<protein>
    <recommendedName>
        <fullName evidence="4">Exonuclease domain-containing protein</fullName>
    </recommendedName>
</protein>
<sequence>MRATYPFHIESEFQVYCKPRVNPTLSNFCKELTAITQEQIDTSGVSLRNALEAYAAWLTGAGLPSIQDDSFTVVTWGDSDLIVLQNQCKSEGITRPGLFDRWVNLKALFKQHYRKEPRGGLQHVVEKVCGLPFEGRAHSGLVDSFNTAKICQQMLRQGFVFNRTTRGFGADGNAFGSRKPSREPVAEV</sequence>
<dbReference type="PANTHER" id="PTHR23044:SF61">
    <property type="entry name" value="3'-5' EXORIBONUCLEASE 1-RELATED"/>
    <property type="match status" value="1"/>
</dbReference>
<name>A0A813F323_POLGL</name>
<accession>A0A813F323</accession>
<dbReference type="Gene3D" id="3.30.420.10">
    <property type="entry name" value="Ribonuclease H-like superfamily/Ribonuclease H"/>
    <property type="match status" value="1"/>
</dbReference>
<comment type="caution">
    <text evidence="5">The sequence shown here is derived from an EMBL/GenBank/DDBJ whole genome shotgun (WGS) entry which is preliminary data.</text>
</comment>
<keyword evidence="3" id="KW-0269">Exonuclease</keyword>
<keyword evidence="6" id="KW-1185">Reference proteome</keyword>
<feature type="domain" description="Exonuclease" evidence="4">
    <location>
        <begin position="8"/>
        <end position="150"/>
    </location>
</feature>
<dbReference type="CDD" id="cd06133">
    <property type="entry name" value="ERI-1_3'hExo_like"/>
    <property type="match status" value="1"/>
</dbReference>
<evidence type="ECO:0000256" key="2">
    <source>
        <dbReference type="ARBA" id="ARBA00022801"/>
    </source>
</evidence>
<dbReference type="EMBL" id="CAJNNV010023323">
    <property type="protein sequence ID" value="CAE8608635.1"/>
    <property type="molecule type" value="Genomic_DNA"/>
</dbReference>
<organism evidence="5 6">
    <name type="scientific">Polarella glacialis</name>
    <name type="common">Dinoflagellate</name>
    <dbReference type="NCBI Taxonomy" id="89957"/>
    <lineage>
        <taxon>Eukaryota</taxon>
        <taxon>Sar</taxon>
        <taxon>Alveolata</taxon>
        <taxon>Dinophyceae</taxon>
        <taxon>Suessiales</taxon>
        <taxon>Suessiaceae</taxon>
        <taxon>Polarella</taxon>
    </lineage>
</organism>
<evidence type="ECO:0000256" key="3">
    <source>
        <dbReference type="ARBA" id="ARBA00022839"/>
    </source>
</evidence>
<proteinExistence type="predicted"/>
<dbReference type="AlphaFoldDB" id="A0A813F323"/>
<dbReference type="InterPro" id="IPR047201">
    <property type="entry name" value="ERI-1_3'hExo-like"/>
</dbReference>
<dbReference type="OrthoDB" id="438618at2759"/>
<evidence type="ECO:0000256" key="1">
    <source>
        <dbReference type="ARBA" id="ARBA00022722"/>
    </source>
</evidence>
<dbReference type="InterPro" id="IPR013520">
    <property type="entry name" value="Ribonucl_H"/>
</dbReference>
<evidence type="ECO:0000313" key="6">
    <source>
        <dbReference type="Proteomes" id="UP000654075"/>
    </source>
</evidence>
<keyword evidence="2" id="KW-0378">Hydrolase</keyword>
<dbReference type="GO" id="GO:0003676">
    <property type="term" value="F:nucleic acid binding"/>
    <property type="evidence" value="ECO:0007669"/>
    <property type="project" value="InterPro"/>
</dbReference>
<evidence type="ECO:0000259" key="4">
    <source>
        <dbReference type="Pfam" id="PF00929"/>
    </source>
</evidence>
<dbReference type="Pfam" id="PF00929">
    <property type="entry name" value="RNase_T"/>
    <property type="match status" value="1"/>
</dbReference>
<dbReference type="GO" id="GO:0000175">
    <property type="term" value="F:3'-5'-RNA exonuclease activity"/>
    <property type="evidence" value="ECO:0007669"/>
    <property type="project" value="InterPro"/>
</dbReference>
<dbReference type="InterPro" id="IPR012337">
    <property type="entry name" value="RNaseH-like_sf"/>
</dbReference>
<keyword evidence="1" id="KW-0540">Nuclease</keyword>
<reference evidence="5" key="1">
    <citation type="submission" date="2021-02" db="EMBL/GenBank/DDBJ databases">
        <authorList>
            <person name="Dougan E. K."/>
            <person name="Rhodes N."/>
            <person name="Thang M."/>
            <person name="Chan C."/>
        </authorList>
    </citation>
    <scope>NUCLEOTIDE SEQUENCE</scope>
</reference>
<gene>
    <name evidence="5" type="ORF">PGLA1383_LOCUS26491</name>
</gene>